<keyword evidence="2" id="KW-0614">Plasmid</keyword>
<gene>
    <name evidence="2" type="ORF">MALV_55870</name>
</gene>
<evidence type="ECO:0000313" key="2">
    <source>
        <dbReference type="EMBL" id="BBX30462.1"/>
    </source>
</evidence>
<proteinExistence type="predicted"/>
<dbReference type="EMBL" id="AP022566">
    <property type="protein sequence ID" value="BBX30462.1"/>
    <property type="molecule type" value="Genomic_DNA"/>
</dbReference>
<feature type="region of interest" description="Disordered" evidence="1">
    <location>
        <begin position="1"/>
        <end position="31"/>
    </location>
</feature>
<name>A0A6N4V3X9_9MYCO</name>
<dbReference type="AlphaFoldDB" id="A0A6N4V3X9"/>
<protein>
    <submittedName>
        <fullName evidence="2">Uncharacterized protein</fullName>
    </submittedName>
</protein>
<organism evidence="2 3">
    <name type="scientific">Mycolicibacterium alvei</name>
    <dbReference type="NCBI Taxonomy" id="67081"/>
    <lineage>
        <taxon>Bacteria</taxon>
        <taxon>Bacillati</taxon>
        <taxon>Actinomycetota</taxon>
        <taxon>Actinomycetes</taxon>
        <taxon>Mycobacteriales</taxon>
        <taxon>Mycobacteriaceae</taxon>
        <taxon>Mycolicibacterium</taxon>
    </lineage>
</organism>
<reference evidence="2 3" key="1">
    <citation type="journal article" date="2019" name="Emerg. Microbes Infect.">
        <title>Comprehensive subspecies identification of 175 nontuberculous mycobacteria species based on 7547 genomic profiles.</title>
        <authorList>
            <person name="Matsumoto Y."/>
            <person name="Kinjo T."/>
            <person name="Motooka D."/>
            <person name="Nabeya D."/>
            <person name="Jung N."/>
            <person name="Uechi K."/>
            <person name="Horii T."/>
            <person name="Iida T."/>
            <person name="Fujita J."/>
            <person name="Nakamura S."/>
        </authorList>
    </citation>
    <scope>NUCLEOTIDE SEQUENCE [LARGE SCALE GENOMIC DNA]</scope>
    <source>
        <strain evidence="2 3">JCM 12272</strain>
        <plasmid evidence="2">pJCM12272</plasmid>
    </source>
</reference>
<dbReference type="Proteomes" id="UP000466906">
    <property type="component" value="Plasmid pJCM12272"/>
</dbReference>
<sequence>MRRPRKAARGEGIGVPEENPGPIVAAPTEYGGPVPAATLAAAVPRDGADSWWGLPEHGRRREAARQGMEDATTRSQSADPLRLRVGEVYDSGIRRWPGQELVLTTDGCVVLINPLDLTPEKISEFATADAHFAWIDARYNGILCCRFGSAPWEFLPFNPHRDTPHGKTPGMPAVEPRHRLAIPVGLISGGEAPVLAIRMVALPEHFVSAVRATVKRLAAQSFDADATVNESNYLYMDFRGERLVQRAGVRAVSRSGGANPG</sequence>
<accession>A0A6N4V3X9</accession>
<keyword evidence="3" id="KW-1185">Reference proteome</keyword>
<dbReference type="KEGG" id="malv:MALV_55870"/>
<evidence type="ECO:0000313" key="3">
    <source>
        <dbReference type="Proteomes" id="UP000466906"/>
    </source>
</evidence>
<evidence type="ECO:0000256" key="1">
    <source>
        <dbReference type="SAM" id="MobiDB-lite"/>
    </source>
</evidence>
<geneLocation type="plasmid" evidence="2 3">
    <name>pJCM12272</name>
</geneLocation>